<sequence length="628" mass="67893">MEARVGSTRTCKSCRLGVSRPAKPLVCDKMLVVFRRQTLCDLRPRAVHARSCNIATPSRSRRWSEESSKHQRSDMVWPQSLDPEADNITINSIEKPDLNEFNPGLRFHLAWISLCTIVLMAALDATSLSVALARISNILHGSAIEAFWAGTSFLLTGTVFQPVIGSISSIFGRKPMVIMSLLFFFVGAVVASVAPTGHGMGMLLVGRSIQGIGGGGVIVLSEIIPTDLVPLRQRGNYLSTIGAMWAVGSVTGPLIGGAFAGGNDNLWRWIFWINIPFVVIGGLMIIVFLRLNHLSGTTVAKLKRVDYVGIVVFVGSTTSVLIPLTWGGVMYAWTSWRTLVPLIVGLVGLAFFLVWEEKFAAEPLIPLRVFKTANNAAVYIGTFLHGMVLWCMLYYGPLYFEAVRGYSPVVTGVALFPAMFTVAPAGMAVGILVTKTGRYRWSIWAGWFFATLGFGLQYLLTPHLSTVAWVFILMVTGVGTGLLFPGLAFGIQAATSEQDIAAAMGLFTFMRTFGQAVGVAVGGVVFQNQIRNQIASRPLIASHAAEWAADASALVEIIKVMPTGPARTALIESYADALKIVWIISCAFAGVGLIASIFVKGFSLDRALESQQQFVDEKKKVESAALDG</sequence>
<dbReference type="Gene3D" id="1.20.1720.10">
    <property type="entry name" value="Multidrug resistance protein D"/>
    <property type="match status" value="1"/>
</dbReference>
<evidence type="ECO:0000313" key="8">
    <source>
        <dbReference type="Proteomes" id="UP000799439"/>
    </source>
</evidence>
<dbReference type="InterPro" id="IPR020846">
    <property type="entry name" value="MFS_dom"/>
</dbReference>
<dbReference type="InterPro" id="IPR011701">
    <property type="entry name" value="MFS"/>
</dbReference>
<accession>A0A9P4J5G3</accession>
<reference evidence="7" key="1">
    <citation type="journal article" date="2020" name="Stud. Mycol.">
        <title>101 Dothideomycetes genomes: a test case for predicting lifestyles and emergence of pathogens.</title>
        <authorList>
            <person name="Haridas S."/>
            <person name="Albert R."/>
            <person name="Binder M."/>
            <person name="Bloem J."/>
            <person name="Labutti K."/>
            <person name="Salamov A."/>
            <person name="Andreopoulos B."/>
            <person name="Baker S."/>
            <person name="Barry K."/>
            <person name="Bills G."/>
            <person name="Bluhm B."/>
            <person name="Cannon C."/>
            <person name="Castanera R."/>
            <person name="Culley D."/>
            <person name="Daum C."/>
            <person name="Ezra D."/>
            <person name="Gonzalez J."/>
            <person name="Henrissat B."/>
            <person name="Kuo A."/>
            <person name="Liang C."/>
            <person name="Lipzen A."/>
            <person name="Lutzoni F."/>
            <person name="Magnuson J."/>
            <person name="Mondo S."/>
            <person name="Nolan M."/>
            <person name="Ohm R."/>
            <person name="Pangilinan J."/>
            <person name="Park H.-J."/>
            <person name="Ramirez L."/>
            <person name="Alfaro M."/>
            <person name="Sun H."/>
            <person name="Tritt A."/>
            <person name="Yoshinaga Y."/>
            <person name="Zwiers L.-H."/>
            <person name="Turgeon B."/>
            <person name="Goodwin S."/>
            <person name="Spatafora J."/>
            <person name="Crous P."/>
            <person name="Grigoriev I."/>
        </authorList>
    </citation>
    <scope>NUCLEOTIDE SEQUENCE</scope>
    <source>
        <strain evidence="7">CBS 260.36</strain>
    </source>
</reference>
<dbReference type="SUPFAM" id="SSF103473">
    <property type="entry name" value="MFS general substrate transporter"/>
    <property type="match status" value="1"/>
</dbReference>
<protein>
    <submittedName>
        <fullName evidence="7">MFS general substrate transporter</fullName>
    </submittedName>
</protein>
<dbReference type="InterPro" id="IPR036259">
    <property type="entry name" value="MFS_trans_sf"/>
</dbReference>
<feature type="transmembrane region" description="Helical" evidence="5">
    <location>
        <begin position="580"/>
        <end position="599"/>
    </location>
</feature>
<evidence type="ECO:0000256" key="1">
    <source>
        <dbReference type="ARBA" id="ARBA00004141"/>
    </source>
</evidence>
<feature type="transmembrane region" description="Helical" evidence="5">
    <location>
        <begin position="501"/>
        <end position="526"/>
    </location>
</feature>
<comment type="caution">
    <text evidence="7">The sequence shown here is derived from an EMBL/GenBank/DDBJ whole genome shotgun (WGS) entry which is preliminary data.</text>
</comment>
<gene>
    <name evidence="7" type="ORF">K461DRAFT_141974</name>
</gene>
<dbReference type="EMBL" id="ML996085">
    <property type="protein sequence ID" value="KAF2153550.1"/>
    <property type="molecule type" value="Genomic_DNA"/>
</dbReference>
<dbReference type="PANTHER" id="PTHR23501">
    <property type="entry name" value="MAJOR FACILITATOR SUPERFAMILY"/>
    <property type="match status" value="1"/>
</dbReference>
<feature type="transmembrane region" description="Helical" evidence="5">
    <location>
        <begin position="109"/>
        <end position="134"/>
    </location>
</feature>
<keyword evidence="8" id="KW-1185">Reference proteome</keyword>
<keyword evidence="3 5" id="KW-1133">Transmembrane helix</keyword>
<dbReference type="Gene3D" id="1.20.1250.20">
    <property type="entry name" value="MFS general substrate transporter like domains"/>
    <property type="match status" value="1"/>
</dbReference>
<feature type="transmembrane region" description="Helical" evidence="5">
    <location>
        <begin position="236"/>
        <end position="260"/>
    </location>
</feature>
<evidence type="ECO:0000259" key="6">
    <source>
        <dbReference type="PROSITE" id="PS50850"/>
    </source>
</evidence>
<dbReference type="PROSITE" id="PS50850">
    <property type="entry name" value="MFS"/>
    <property type="match status" value="1"/>
</dbReference>
<feature type="transmembrane region" description="Helical" evidence="5">
    <location>
        <begin position="266"/>
        <end position="289"/>
    </location>
</feature>
<dbReference type="PANTHER" id="PTHR23501:SF59">
    <property type="entry name" value="MAJOR FACILITATOR SUPERFAMILY (MFS) PROFILE DOMAIN-CONTAINING PROTEIN-RELATED"/>
    <property type="match status" value="1"/>
</dbReference>
<dbReference type="OrthoDB" id="2351791at2759"/>
<dbReference type="AlphaFoldDB" id="A0A9P4J5G3"/>
<dbReference type="FunFam" id="1.20.1250.20:FF:000786">
    <property type="entry name" value="MFS multidrug transporter, putative"/>
    <property type="match status" value="1"/>
</dbReference>
<feature type="transmembrane region" description="Helical" evidence="5">
    <location>
        <begin position="146"/>
        <end position="164"/>
    </location>
</feature>
<dbReference type="Pfam" id="PF07690">
    <property type="entry name" value="MFS_1"/>
    <property type="match status" value="1"/>
</dbReference>
<dbReference type="GO" id="GO:0022857">
    <property type="term" value="F:transmembrane transporter activity"/>
    <property type="evidence" value="ECO:0007669"/>
    <property type="project" value="InterPro"/>
</dbReference>
<proteinExistence type="predicted"/>
<name>A0A9P4J5G3_9PEZI</name>
<feature type="transmembrane region" description="Helical" evidence="5">
    <location>
        <begin position="466"/>
        <end position="489"/>
    </location>
</feature>
<dbReference type="Proteomes" id="UP000799439">
    <property type="component" value="Unassembled WGS sequence"/>
</dbReference>
<feature type="transmembrane region" description="Helical" evidence="5">
    <location>
        <begin position="376"/>
        <end position="395"/>
    </location>
</feature>
<evidence type="ECO:0000256" key="5">
    <source>
        <dbReference type="SAM" id="Phobius"/>
    </source>
</evidence>
<feature type="domain" description="Major facilitator superfamily (MFS) profile" evidence="6">
    <location>
        <begin position="110"/>
        <end position="604"/>
    </location>
</feature>
<feature type="transmembrane region" description="Helical" evidence="5">
    <location>
        <begin position="200"/>
        <end position="224"/>
    </location>
</feature>
<feature type="transmembrane region" description="Helical" evidence="5">
    <location>
        <begin position="339"/>
        <end position="355"/>
    </location>
</feature>
<keyword evidence="2 5" id="KW-0812">Transmembrane</keyword>
<feature type="transmembrane region" description="Helical" evidence="5">
    <location>
        <begin position="415"/>
        <end position="434"/>
    </location>
</feature>
<feature type="transmembrane region" description="Helical" evidence="5">
    <location>
        <begin position="441"/>
        <end position="460"/>
    </location>
</feature>
<comment type="subcellular location">
    <subcellularLocation>
        <location evidence="1">Membrane</location>
        <topology evidence="1">Multi-pass membrane protein</topology>
    </subcellularLocation>
</comment>
<dbReference type="PRINTS" id="PR01036">
    <property type="entry name" value="TCRTETB"/>
</dbReference>
<dbReference type="GO" id="GO:0005886">
    <property type="term" value="C:plasma membrane"/>
    <property type="evidence" value="ECO:0007669"/>
    <property type="project" value="TreeGrafter"/>
</dbReference>
<keyword evidence="4 5" id="KW-0472">Membrane</keyword>
<evidence type="ECO:0000313" key="7">
    <source>
        <dbReference type="EMBL" id="KAF2153550.1"/>
    </source>
</evidence>
<feature type="transmembrane region" description="Helical" evidence="5">
    <location>
        <begin position="310"/>
        <end position="333"/>
    </location>
</feature>
<feature type="transmembrane region" description="Helical" evidence="5">
    <location>
        <begin position="176"/>
        <end position="194"/>
    </location>
</feature>
<evidence type="ECO:0000256" key="3">
    <source>
        <dbReference type="ARBA" id="ARBA00022989"/>
    </source>
</evidence>
<evidence type="ECO:0000256" key="4">
    <source>
        <dbReference type="ARBA" id="ARBA00023136"/>
    </source>
</evidence>
<organism evidence="7 8">
    <name type="scientific">Myriangium duriaei CBS 260.36</name>
    <dbReference type="NCBI Taxonomy" id="1168546"/>
    <lineage>
        <taxon>Eukaryota</taxon>
        <taxon>Fungi</taxon>
        <taxon>Dikarya</taxon>
        <taxon>Ascomycota</taxon>
        <taxon>Pezizomycotina</taxon>
        <taxon>Dothideomycetes</taxon>
        <taxon>Dothideomycetidae</taxon>
        <taxon>Myriangiales</taxon>
        <taxon>Myriangiaceae</taxon>
        <taxon>Myriangium</taxon>
    </lineage>
</organism>
<evidence type="ECO:0000256" key="2">
    <source>
        <dbReference type="ARBA" id="ARBA00022692"/>
    </source>
</evidence>